<evidence type="ECO:0000313" key="1">
    <source>
        <dbReference type="Proteomes" id="UP000887563"/>
    </source>
</evidence>
<dbReference type="InterPro" id="IPR016024">
    <property type="entry name" value="ARM-type_fold"/>
</dbReference>
<dbReference type="SUPFAM" id="SSF48371">
    <property type="entry name" value="ARM repeat"/>
    <property type="match status" value="1"/>
</dbReference>
<dbReference type="AlphaFoldDB" id="A0A914KG42"/>
<evidence type="ECO:0000313" key="2">
    <source>
        <dbReference type="WBParaSite" id="Minc3s00005g00294"/>
    </source>
</evidence>
<proteinExistence type="predicted"/>
<accession>A0A914KG42</accession>
<dbReference type="Proteomes" id="UP000887563">
    <property type="component" value="Unplaced"/>
</dbReference>
<dbReference type="GO" id="GO:0045334">
    <property type="term" value="C:clathrin-coated endocytic vesicle"/>
    <property type="evidence" value="ECO:0007669"/>
    <property type="project" value="TreeGrafter"/>
</dbReference>
<dbReference type="Gene3D" id="1.25.40.30">
    <property type="match status" value="1"/>
</dbReference>
<keyword evidence="1" id="KW-1185">Reference proteome</keyword>
<dbReference type="GO" id="GO:0006898">
    <property type="term" value="P:receptor-mediated endocytosis"/>
    <property type="evidence" value="ECO:0007669"/>
    <property type="project" value="TreeGrafter"/>
</dbReference>
<dbReference type="GO" id="GO:0005938">
    <property type="term" value="C:cell cortex"/>
    <property type="evidence" value="ECO:0007669"/>
    <property type="project" value="TreeGrafter"/>
</dbReference>
<dbReference type="WBParaSite" id="Minc3s00005g00294">
    <property type="protein sequence ID" value="Minc3s00005g00294"/>
    <property type="gene ID" value="Minc3s00005g00294"/>
</dbReference>
<dbReference type="Pfam" id="PF13838">
    <property type="entry name" value="Clathrin_H_link"/>
    <property type="match status" value="1"/>
</dbReference>
<organism evidence="1 2">
    <name type="scientific">Meloidogyne incognita</name>
    <name type="common">Southern root-knot nematode worm</name>
    <name type="synonym">Oxyuris incognita</name>
    <dbReference type="NCBI Taxonomy" id="6306"/>
    <lineage>
        <taxon>Eukaryota</taxon>
        <taxon>Metazoa</taxon>
        <taxon>Ecdysozoa</taxon>
        <taxon>Nematoda</taxon>
        <taxon>Chromadorea</taxon>
        <taxon>Rhabditida</taxon>
        <taxon>Tylenchina</taxon>
        <taxon>Tylenchomorpha</taxon>
        <taxon>Tylenchoidea</taxon>
        <taxon>Meloidogynidae</taxon>
        <taxon>Meloidogyninae</taxon>
        <taxon>Meloidogyne</taxon>
        <taxon>Meloidogyne incognita group</taxon>
    </lineage>
</organism>
<dbReference type="GO" id="GO:0032051">
    <property type="term" value="F:clathrin light chain binding"/>
    <property type="evidence" value="ECO:0007669"/>
    <property type="project" value="TreeGrafter"/>
</dbReference>
<dbReference type="PANTHER" id="PTHR10292:SF1">
    <property type="entry name" value="CLATHRIN HEAVY CHAIN"/>
    <property type="match status" value="1"/>
</dbReference>
<dbReference type="InterPro" id="IPR012331">
    <property type="entry name" value="Clathrin_H-chain_linker"/>
</dbReference>
<reference evidence="2" key="1">
    <citation type="submission" date="2022-11" db="UniProtKB">
        <authorList>
            <consortium name="WormBaseParasite"/>
        </authorList>
    </citation>
    <scope>IDENTIFICATION</scope>
</reference>
<dbReference type="PANTHER" id="PTHR10292">
    <property type="entry name" value="CLATHRIN HEAVY CHAIN RELATED"/>
    <property type="match status" value="1"/>
</dbReference>
<protein>
    <submittedName>
        <fullName evidence="2">Uncharacterized protein</fullName>
    </submittedName>
</protein>
<name>A0A914KG42_MELIC</name>
<sequence>MTDKELFSLKNGINLSDFTHEFVRMESDKYILAKEKKDNLATHCNISDDEIVRKFDLLLKNGDYHKAAKMAATTPKNILRTLQTLQKFQEAVPQATYPLGIYFNTLLEQGSLNKYESLELCRHALVQGKKQLIEKLISENKLECSEELGDLVKHYDVNLALSIYLQGSLPHKVYRSLGDVVEVISDAVERIKIPVK</sequence>
<dbReference type="GO" id="GO:0071439">
    <property type="term" value="C:clathrin complex"/>
    <property type="evidence" value="ECO:0007669"/>
    <property type="project" value="TreeGrafter"/>
</dbReference>